<gene>
    <name evidence="5" type="ORF">ITI46_19245</name>
</gene>
<feature type="compositionally biased region" description="Low complexity" evidence="3">
    <location>
        <begin position="525"/>
        <end position="562"/>
    </location>
</feature>
<dbReference type="RefSeq" id="WP_209240894.1">
    <property type="nucleotide sequence ID" value="NZ_JADKMA010000095.1"/>
</dbReference>
<dbReference type="InterPro" id="IPR032781">
    <property type="entry name" value="ABC_tran_Xtn"/>
</dbReference>
<dbReference type="InterPro" id="IPR032524">
    <property type="entry name" value="ABC_tran_C"/>
</dbReference>
<reference evidence="5 6" key="1">
    <citation type="submission" date="2020-11" db="EMBL/GenBank/DDBJ databases">
        <title>Streptomyces spirodelae sp. nov., isolated from duckweed.</title>
        <authorList>
            <person name="Saimee Y."/>
            <person name="Duangmal K."/>
        </authorList>
    </citation>
    <scope>NUCLEOTIDE SEQUENCE [LARGE SCALE GENOMIC DNA]</scope>
    <source>
        <strain evidence="5 6">S16-07</strain>
    </source>
</reference>
<evidence type="ECO:0000256" key="2">
    <source>
        <dbReference type="ARBA" id="ARBA00022840"/>
    </source>
</evidence>
<organism evidence="5 6">
    <name type="scientific">Streptomyces oryzae</name>
    <dbReference type="NCBI Taxonomy" id="1434886"/>
    <lineage>
        <taxon>Bacteria</taxon>
        <taxon>Bacillati</taxon>
        <taxon>Actinomycetota</taxon>
        <taxon>Actinomycetes</taxon>
        <taxon>Kitasatosporales</taxon>
        <taxon>Streptomycetaceae</taxon>
        <taxon>Streptomyces</taxon>
    </lineage>
</organism>
<evidence type="ECO:0000256" key="3">
    <source>
        <dbReference type="SAM" id="MobiDB-lite"/>
    </source>
</evidence>
<dbReference type="SUPFAM" id="SSF52540">
    <property type="entry name" value="P-loop containing nucleoside triphosphate hydrolases"/>
    <property type="match status" value="2"/>
</dbReference>
<dbReference type="Gene3D" id="1.10.287.380">
    <property type="entry name" value="Valyl-tRNA synthetase, C-terminal domain"/>
    <property type="match status" value="1"/>
</dbReference>
<dbReference type="InterPro" id="IPR027417">
    <property type="entry name" value="P-loop_NTPase"/>
</dbReference>
<keyword evidence="6" id="KW-1185">Reference proteome</keyword>
<dbReference type="PROSITE" id="PS50893">
    <property type="entry name" value="ABC_TRANSPORTER_2"/>
    <property type="match status" value="2"/>
</dbReference>
<dbReference type="Gene3D" id="3.40.50.300">
    <property type="entry name" value="P-loop containing nucleotide triphosphate hydrolases"/>
    <property type="match status" value="2"/>
</dbReference>
<dbReference type="PANTHER" id="PTHR42855">
    <property type="entry name" value="ABC TRANSPORTER ATP-BINDING SUBUNIT"/>
    <property type="match status" value="1"/>
</dbReference>
<dbReference type="PANTHER" id="PTHR42855:SF1">
    <property type="entry name" value="ABC TRANSPORTER DOMAIN-CONTAINING PROTEIN"/>
    <property type="match status" value="1"/>
</dbReference>
<dbReference type="SMART" id="SM00382">
    <property type="entry name" value="AAA"/>
    <property type="match status" value="2"/>
</dbReference>
<dbReference type="GO" id="GO:0005524">
    <property type="term" value="F:ATP binding"/>
    <property type="evidence" value="ECO:0007669"/>
    <property type="project" value="UniProtKB-KW"/>
</dbReference>
<dbReference type="Pfam" id="PF12848">
    <property type="entry name" value="ABC_tran_Xtn"/>
    <property type="match status" value="1"/>
</dbReference>
<dbReference type="Proteomes" id="UP001519064">
    <property type="component" value="Unassembled WGS sequence"/>
</dbReference>
<evidence type="ECO:0000313" key="5">
    <source>
        <dbReference type="EMBL" id="MBO8193779.1"/>
    </source>
</evidence>
<sequence>MAGNRGTPVNLVNLEAVDKVHGTRTLLDAVSLGVSEADKIGVVGRNGDGKTTLIKILAREEEPDAGRVTHAGGLRLGVLTQHDSLDPQATVRHEVVGDMADHEWAGVARVRDVLTGLFGGLDLPGFPQGLDTVIGPLSGGERRRIALAKLLIAEQDLIVLDEPTNHLDVEGISWLAGHLRARRSALVCVTHDRWFLDQVATRMWDVQRGAVHEYEGGYSDYVFARAERERIAAQEETKRQNLMRKELAWLRRGAPARTSKPRFRIEAANALIEGEPPPRDSQELMRFANSRLGKTVLDTEDVTVQAGPKVLLKHLTWQLGPGDRIGLVGVNGAGKTSLLRALADTAYTGGEQQSPLVTEGRIKVGKTVKLAYLSQEVAELDPALRVLEAVEAVRSRVELGKGREMTASQLCEKFGFAKEKQWTPVGDLSGGERRRLQILRLLMDEPNVLFLDEPTNDLDIETLTQLEDLLDGWAGSLVVISHDRYFIERTTDRVHALLGDATLRMLPRGIDEYLERRARMEARAAAAAPAAAPQRTAADAAADASGKAPAKAPAKPAALSRAAQKEMQRIERQLEKAEQREAALHAEMAEHATDFERVAGLDAELREVRGKREELEMRWLELAESEGA</sequence>
<dbReference type="InterPro" id="IPR003593">
    <property type="entry name" value="AAA+_ATPase"/>
</dbReference>
<feature type="domain" description="ABC transporter" evidence="4">
    <location>
        <begin position="12"/>
        <end position="233"/>
    </location>
</feature>
<keyword evidence="2 5" id="KW-0067">ATP-binding</keyword>
<dbReference type="Pfam" id="PF00005">
    <property type="entry name" value="ABC_tran"/>
    <property type="match status" value="2"/>
</dbReference>
<comment type="caution">
    <text evidence="5">The sequence shown here is derived from an EMBL/GenBank/DDBJ whole genome shotgun (WGS) entry which is preliminary data.</text>
</comment>
<protein>
    <submittedName>
        <fullName evidence="5">ABC-F family ATP-binding cassette domain-containing protein</fullName>
    </submittedName>
</protein>
<dbReference type="PROSITE" id="PS00211">
    <property type="entry name" value="ABC_TRANSPORTER_1"/>
    <property type="match status" value="2"/>
</dbReference>
<dbReference type="InterPro" id="IPR017871">
    <property type="entry name" value="ABC_transporter-like_CS"/>
</dbReference>
<proteinExistence type="predicted"/>
<name>A0ABS3XER3_9ACTN</name>
<dbReference type="EMBL" id="JADKMA010000095">
    <property type="protein sequence ID" value="MBO8193779.1"/>
    <property type="molecule type" value="Genomic_DNA"/>
</dbReference>
<dbReference type="CDD" id="cd03221">
    <property type="entry name" value="ABCF_EF-3"/>
    <property type="match status" value="2"/>
</dbReference>
<feature type="region of interest" description="Disordered" evidence="3">
    <location>
        <begin position="525"/>
        <end position="569"/>
    </location>
</feature>
<keyword evidence="1" id="KW-0547">Nucleotide-binding</keyword>
<evidence type="ECO:0000256" key="1">
    <source>
        <dbReference type="ARBA" id="ARBA00022741"/>
    </source>
</evidence>
<evidence type="ECO:0000259" key="4">
    <source>
        <dbReference type="PROSITE" id="PS50893"/>
    </source>
</evidence>
<evidence type="ECO:0000313" key="6">
    <source>
        <dbReference type="Proteomes" id="UP001519064"/>
    </source>
</evidence>
<dbReference type="InterPro" id="IPR003439">
    <property type="entry name" value="ABC_transporter-like_ATP-bd"/>
</dbReference>
<dbReference type="Pfam" id="PF16326">
    <property type="entry name" value="ABC_tran_CTD"/>
    <property type="match status" value="1"/>
</dbReference>
<accession>A0ABS3XER3</accession>
<dbReference type="InterPro" id="IPR037118">
    <property type="entry name" value="Val-tRNA_synth_C_sf"/>
</dbReference>
<feature type="domain" description="ABC transporter" evidence="4">
    <location>
        <begin position="297"/>
        <end position="524"/>
    </location>
</feature>
<dbReference type="InterPro" id="IPR051309">
    <property type="entry name" value="ABCF_ATPase"/>
</dbReference>